<reference evidence="1" key="1">
    <citation type="journal article" date="2021" name="Proc. Natl. Acad. Sci. U.S.A.">
        <title>A Catalog of Tens of Thousands of Viruses from Human Metagenomes Reveals Hidden Associations with Chronic Diseases.</title>
        <authorList>
            <person name="Tisza M.J."/>
            <person name="Buck C.B."/>
        </authorList>
    </citation>
    <scope>NUCLEOTIDE SEQUENCE</scope>
    <source>
        <strain evidence="1">CtmJp3</strain>
    </source>
</reference>
<name>A0A8S5VBP3_9CAUD</name>
<dbReference type="EMBL" id="BK016238">
    <property type="protein sequence ID" value="DAG04112.1"/>
    <property type="molecule type" value="Genomic_DNA"/>
</dbReference>
<evidence type="ECO:0000313" key="1">
    <source>
        <dbReference type="EMBL" id="DAG04112.1"/>
    </source>
</evidence>
<sequence length="38" mass="4172">MNIRMTVDIPTSAEPMSPSIAAMSLTVCQMFSMFTSFP</sequence>
<proteinExistence type="predicted"/>
<accession>A0A8S5VBP3</accession>
<protein>
    <submittedName>
        <fullName evidence="1">Uncharacterized protein</fullName>
    </submittedName>
</protein>
<organism evidence="1">
    <name type="scientific">Siphoviridae sp. ctmJp3</name>
    <dbReference type="NCBI Taxonomy" id="2825650"/>
    <lineage>
        <taxon>Viruses</taxon>
        <taxon>Duplodnaviria</taxon>
        <taxon>Heunggongvirae</taxon>
        <taxon>Uroviricota</taxon>
        <taxon>Caudoviricetes</taxon>
    </lineage>
</organism>